<dbReference type="Gene3D" id="3.40.50.300">
    <property type="entry name" value="P-loop containing nucleotide triphosphate hydrolases"/>
    <property type="match status" value="2"/>
</dbReference>
<reference evidence="6 8" key="2">
    <citation type="submission" date="2018-06" db="EMBL/GenBank/DDBJ databases">
        <authorList>
            <consortium name="Pathogen Informatics"/>
            <person name="Doyle S."/>
        </authorList>
    </citation>
    <scope>NUCLEOTIDE SEQUENCE [LARGE SCALE GENOMIC DNA]</scope>
    <source>
        <strain evidence="6 8">NCTC10293</strain>
    </source>
</reference>
<feature type="domain" description="CagE TrbE VirB component of type IV transporter system central" evidence="3">
    <location>
        <begin position="172"/>
        <end position="370"/>
    </location>
</feature>
<dbReference type="EMBL" id="UGQE01000002">
    <property type="protein sequence ID" value="STZ13654.1"/>
    <property type="molecule type" value="Genomic_DNA"/>
</dbReference>
<feature type="coiled-coil region" evidence="2">
    <location>
        <begin position="280"/>
        <end position="307"/>
    </location>
</feature>
<feature type="domain" description="TraG P-loop" evidence="4">
    <location>
        <begin position="443"/>
        <end position="550"/>
    </location>
</feature>
<dbReference type="RefSeq" id="WP_078277557.1">
    <property type="nucleotide sequence ID" value="NZ_CAACXO010000001.1"/>
</dbReference>
<sequence length="839" mass="94709">MSITTSLSAQAKELFIKTLRKIAATSDMLPAVRYHVSDTVVSFQDSYLMSIIELEGAAYEALDDALLEMMFDNHNKTYNETSQQYAGRVQFQGYQLRRKIENTDEYNFDNLFCQEFADKYQKRFNEKDYFENRFFMAITMKYDETIEQAIEELHGLVNDVCKKNMAHNPTILTAYKNKHGVLASEVFELLFELINNEAPVGCVPLTGTPAFDALPSSSLHFGYEVMQSRGVHKNRYATFLDLKDFPNVTKLGLLNQATLGLPFEYNLIHSLTPLAPAKALHRINDQMNRLRSTNDKAEHQTNELLEAQGYIQSGELSFGDFYSTMVIYGNTAKEAIENRVTAIANLSNYAGAIYRAAQLSAPASFFSQFPLYPNAPRKMLKSTRNFAGLFSLHNYSRGKAKGNPLGDGSSIMQLETLGKNLYDFNFHFTNPEEDTIGEAIAGHTLILGATGTGKTTLQSSLVTYLQRFNPAMFVLDKDRGMDIFIRALDGDYFALEEGKPTGINPFQFEDSPKLREFLNELVITLATDANNYCSSEEQNQIKVAIDAVMELPKSLRRLAGLLQVIPDRGGNSLYQRLLKWVSVEEGVGRFAWVLDNPTNQFNPNSFKIVGFDVGEILKEDYLPTEPILACLLYMKSQMTKNHDLLCTIVEEFWLPLKYKTPQEMILDVLKTGRKRGEFMLLVTQSPEEAVQSPIFPAIVQQTSTKILLPNPAAEYKNEQGGGYSRVGLTEKEFIRLRDLDNNSRTFLIKQGHQSSFAVLDLYGFSDEIAVLSGTKTNVQILDEILSRYQERPSSNEWLHTFYKAVKLKKGEVTTLAKLVDDAFIAVGKPEYAKSVPTMH</sequence>
<dbReference type="InterPro" id="IPR027417">
    <property type="entry name" value="P-loop_NTPase"/>
</dbReference>
<evidence type="ECO:0000256" key="2">
    <source>
        <dbReference type="SAM" id="Coils"/>
    </source>
</evidence>
<dbReference type="Proteomes" id="UP000190435">
    <property type="component" value="Unassembled WGS sequence"/>
</dbReference>
<dbReference type="OrthoDB" id="5555485at2"/>
<dbReference type="GO" id="GO:0005524">
    <property type="term" value="F:ATP binding"/>
    <property type="evidence" value="ECO:0007669"/>
    <property type="project" value="InterPro"/>
</dbReference>
<dbReference type="Pfam" id="PF03135">
    <property type="entry name" value="CagE_TrbE_VirB"/>
    <property type="match status" value="1"/>
</dbReference>
<gene>
    <name evidence="6" type="primary">ptlC</name>
    <name evidence="5" type="ORF">B0181_11140</name>
    <name evidence="6" type="ORF">NCTC10293_01232</name>
</gene>
<dbReference type="InterPro" id="IPR018145">
    <property type="entry name" value="CagE_TrbE_VirB_cntrl_dom"/>
</dbReference>
<evidence type="ECO:0000313" key="5">
    <source>
        <dbReference type="EMBL" id="OOR87122.1"/>
    </source>
</evidence>
<evidence type="ECO:0000256" key="1">
    <source>
        <dbReference type="ARBA" id="ARBA00006512"/>
    </source>
</evidence>
<dbReference type="InterPro" id="IPR051162">
    <property type="entry name" value="T4SS_component"/>
</dbReference>
<organism evidence="5 7">
    <name type="scientific">Moraxella caviae</name>
    <dbReference type="NCBI Taxonomy" id="34060"/>
    <lineage>
        <taxon>Bacteria</taxon>
        <taxon>Pseudomonadati</taxon>
        <taxon>Pseudomonadota</taxon>
        <taxon>Gammaproteobacteria</taxon>
        <taxon>Moraxellales</taxon>
        <taxon>Moraxellaceae</taxon>
        <taxon>Moraxella</taxon>
    </lineage>
</organism>
<accession>A0A1S9ZUD4</accession>
<evidence type="ECO:0000313" key="6">
    <source>
        <dbReference type="EMBL" id="STZ13654.1"/>
    </source>
</evidence>
<evidence type="ECO:0000313" key="8">
    <source>
        <dbReference type="Proteomes" id="UP000255279"/>
    </source>
</evidence>
<name>A0A1S9ZUD4_9GAMM</name>
<dbReference type="InterPro" id="IPR043964">
    <property type="entry name" value="P-loop_TraG"/>
</dbReference>
<dbReference type="PANTHER" id="PTHR30121:SF6">
    <property type="entry name" value="SLR6007 PROTEIN"/>
    <property type="match status" value="1"/>
</dbReference>
<protein>
    <submittedName>
        <fullName evidence="6">Pertussis toxin liberation protein C</fullName>
    </submittedName>
</protein>
<keyword evidence="7" id="KW-1185">Reference proteome</keyword>
<evidence type="ECO:0000313" key="7">
    <source>
        <dbReference type="Proteomes" id="UP000190435"/>
    </source>
</evidence>
<evidence type="ECO:0000259" key="3">
    <source>
        <dbReference type="Pfam" id="PF03135"/>
    </source>
</evidence>
<comment type="similarity">
    <text evidence="1">Belongs to the TrbE/VirB4 family.</text>
</comment>
<proteinExistence type="inferred from homology"/>
<reference evidence="5 7" key="1">
    <citation type="submission" date="2017-02" db="EMBL/GenBank/DDBJ databases">
        <title>Draft genome sequence of Moraxella caviae CCUG 355 type strain.</title>
        <authorList>
            <person name="Engstrom-Jakobsson H."/>
            <person name="Salva-Serra F."/>
            <person name="Thorell K."/>
            <person name="Gonzales-Siles L."/>
            <person name="Karlsson R."/>
            <person name="Boulund F."/>
            <person name="Engstrand L."/>
            <person name="Moore E."/>
        </authorList>
    </citation>
    <scope>NUCLEOTIDE SEQUENCE [LARGE SCALE GENOMIC DNA]</scope>
    <source>
        <strain evidence="5 7">CCUG 355</strain>
    </source>
</reference>
<dbReference type="EMBL" id="MUXU01000086">
    <property type="protein sequence ID" value="OOR87122.1"/>
    <property type="molecule type" value="Genomic_DNA"/>
</dbReference>
<dbReference type="AlphaFoldDB" id="A0A1S9ZUD4"/>
<evidence type="ECO:0000259" key="4">
    <source>
        <dbReference type="Pfam" id="PF19044"/>
    </source>
</evidence>
<dbReference type="STRING" id="34060.B0181_11140"/>
<dbReference type="Proteomes" id="UP000255279">
    <property type="component" value="Unassembled WGS sequence"/>
</dbReference>
<dbReference type="SUPFAM" id="SSF52540">
    <property type="entry name" value="P-loop containing nucleoside triphosphate hydrolases"/>
    <property type="match status" value="1"/>
</dbReference>
<dbReference type="PANTHER" id="PTHR30121">
    <property type="entry name" value="UNCHARACTERIZED PROTEIN YJGR-RELATED"/>
    <property type="match status" value="1"/>
</dbReference>
<keyword evidence="2" id="KW-0175">Coiled coil</keyword>
<dbReference type="Pfam" id="PF19044">
    <property type="entry name" value="P-loop_TraG"/>
    <property type="match status" value="1"/>
</dbReference>